<feature type="compositionally biased region" description="Polar residues" evidence="1">
    <location>
        <begin position="34"/>
        <end position="48"/>
    </location>
</feature>
<comment type="caution">
    <text evidence="2">The sequence shown here is derived from an EMBL/GenBank/DDBJ whole genome shotgun (WGS) entry which is preliminary data.</text>
</comment>
<feature type="region of interest" description="Disordered" evidence="1">
    <location>
        <begin position="31"/>
        <end position="51"/>
    </location>
</feature>
<proteinExistence type="predicted"/>
<sequence>MMILLFVYIRKLCSRSEKAAKGATNVITCVVGSSEPSPADSRTTSANPAHSKDLKMAVSQARFVMKFPSARALSLVKEMGRPWILPATWTVRVAVHESPDQGGRIGHATDHQGED</sequence>
<gene>
    <name evidence="2" type="ORF">TrST_g4013</name>
</gene>
<protein>
    <submittedName>
        <fullName evidence="2">Uncharacterized protein</fullName>
    </submittedName>
</protein>
<dbReference type="EMBL" id="BRXY01000485">
    <property type="protein sequence ID" value="GMH97253.1"/>
    <property type="molecule type" value="Genomic_DNA"/>
</dbReference>
<keyword evidence="3" id="KW-1185">Reference proteome</keyword>
<evidence type="ECO:0000313" key="3">
    <source>
        <dbReference type="Proteomes" id="UP001165085"/>
    </source>
</evidence>
<name>A0A9W7C2V8_9STRA</name>
<evidence type="ECO:0000256" key="1">
    <source>
        <dbReference type="SAM" id="MobiDB-lite"/>
    </source>
</evidence>
<dbReference type="Proteomes" id="UP001165085">
    <property type="component" value="Unassembled WGS sequence"/>
</dbReference>
<reference evidence="3" key="1">
    <citation type="journal article" date="2023" name="Commun. Biol.">
        <title>Genome analysis of Parmales, the sister group of diatoms, reveals the evolutionary specialization of diatoms from phago-mixotrophs to photoautotrophs.</title>
        <authorList>
            <person name="Ban H."/>
            <person name="Sato S."/>
            <person name="Yoshikawa S."/>
            <person name="Yamada K."/>
            <person name="Nakamura Y."/>
            <person name="Ichinomiya M."/>
            <person name="Sato N."/>
            <person name="Blanc-Mathieu R."/>
            <person name="Endo H."/>
            <person name="Kuwata A."/>
            <person name="Ogata H."/>
        </authorList>
    </citation>
    <scope>NUCLEOTIDE SEQUENCE [LARGE SCALE GENOMIC DNA]</scope>
    <source>
        <strain evidence="3">NIES 3701</strain>
    </source>
</reference>
<organism evidence="2 3">
    <name type="scientific">Triparma strigata</name>
    <dbReference type="NCBI Taxonomy" id="1606541"/>
    <lineage>
        <taxon>Eukaryota</taxon>
        <taxon>Sar</taxon>
        <taxon>Stramenopiles</taxon>
        <taxon>Ochrophyta</taxon>
        <taxon>Bolidophyceae</taxon>
        <taxon>Parmales</taxon>
        <taxon>Triparmaceae</taxon>
        <taxon>Triparma</taxon>
    </lineage>
</organism>
<accession>A0A9W7C2V8</accession>
<dbReference type="AlphaFoldDB" id="A0A9W7C2V8"/>
<evidence type="ECO:0000313" key="2">
    <source>
        <dbReference type="EMBL" id="GMH97253.1"/>
    </source>
</evidence>